<dbReference type="AlphaFoldDB" id="E6U7F8"/>
<name>E6U7F8_ETHHY</name>
<reference evidence="3 4" key="1">
    <citation type="submission" date="2010-12" db="EMBL/GenBank/DDBJ databases">
        <title>Complete sequence of Ethanoligenens harbinense YUAN-3.</title>
        <authorList>
            <person name="Lucas S."/>
            <person name="Copeland A."/>
            <person name="Lapidus A."/>
            <person name="Cheng J.-F."/>
            <person name="Bruce D."/>
            <person name="Goodwin L."/>
            <person name="Pitluck S."/>
            <person name="Chertkov O."/>
            <person name="Misra M."/>
            <person name="Detter J.C."/>
            <person name="Han C."/>
            <person name="Tapia R."/>
            <person name="Land M."/>
            <person name="Hauser L."/>
            <person name="Jeffries C."/>
            <person name="Kyrpides N."/>
            <person name="Ivanova N."/>
            <person name="Mikhailova N."/>
            <person name="Wang A."/>
            <person name="Mouttaki H."/>
            <person name="He Z."/>
            <person name="Zhou J."/>
            <person name="Hemme C.L."/>
            <person name="Woyke T."/>
        </authorList>
    </citation>
    <scope>NUCLEOTIDE SEQUENCE [LARGE SCALE GENOMIC DNA]</scope>
    <source>
        <strain evidence="4">DSM 18485 / JCM 12961 / CGMCC 1.5033 / YUAN-3</strain>
    </source>
</reference>
<feature type="transmembrane region" description="Helical" evidence="2">
    <location>
        <begin position="51"/>
        <end position="71"/>
    </location>
</feature>
<evidence type="ECO:0000256" key="2">
    <source>
        <dbReference type="SAM" id="Phobius"/>
    </source>
</evidence>
<dbReference type="Proteomes" id="UP000001551">
    <property type="component" value="Chromosome"/>
</dbReference>
<evidence type="ECO:0000313" key="3">
    <source>
        <dbReference type="EMBL" id="ADU26981.1"/>
    </source>
</evidence>
<evidence type="ECO:0000313" key="4">
    <source>
        <dbReference type="Proteomes" id="UP000001551"/>
    </source>
</evidence>
<protein>
    <submittedName>
        <fullName evidence="3">Uncharacterized protein</fullName>
    </submittedName>
</protein>
<keyword evidence="2" id="KW-1133">Transmembrane helix</keyword>
<feature type="compositionally biased region" description="Basic and acidic residues" evidence="1">
    <location>
        <begin position="156"/>
        <end position="166"/>
    </location>
</feature>
<keyword evidence="4" id="KW-1185">Reference proteome</keyword>
<dbReference type="EMBL" id="CP002400">
    <property type="protein sequence ID" value="ADU26981.1"/>
    <property type="molecule type" value="Genomic_DNA"/>
</dbReference>
<keyword evidence="2" id="KW-0812">Transmembrane</keyword>
<dbReference type="KEGG" id="eha:Ethha_1444"/>
<keyword evidence="2" id="KW-0472">Membrane</keyword>
<dbReference type="HOGENOM" id="CLU_1600230_0_0_9"/>
<feature type="region of interest" description="Disordered" evidence="1">
    <location>
        <begin position="134"/>
        <end position="166"/>
    </location>
</feature>
<accession>E6U7F8</accession>
<gene>
    <name evidence="3" type="ordered locus">Ethha_1444</name>
</gene>
<sequence>MASKSWTIFQFSDRKGLLPVQSRWQALPVCLDAIPISGLAQAQKKPRSKRFGAILPLHLYMIGISSSSPLYCLMGDDIPRRFFQTLIRVVLAQPCGKAAAIYRTSPVGFPMPKTAICAAYHSCFWPRRDTMRSAPNRRGVNAPRANRQHTPPAPFPRRERTATRRC</sequence>
<organism evidence="3 4">
    <name type="scientific">Ethanoligenens harbinense (strain DSM 18485 / JCM 12961 / CGMCC 1.5033 / YUAN-3)</name>
    <dbReference type="NCBI Taxonomy" id="663278"/>
    <lineage>
        <taxon>Bacteria</taxon>
        <taxon>Bacillati</taxon>
        <taxon>Bacillota</taxon>
        <taxon>Clostridia</taxon>
        <taxon>Eubacteriales</taxon>
        <taxon>Oscillospiraceae</taxon>
        <taxon>Ethanoligenens</taxon>
    </lineage>
</organism>
<evidence type="ECO:0000256" key="1">
    <source>
        <dbReference type="SAM" id="MobiDB-lite"/>
    </source>
</evidence>
<proteinExistence type="predicted"/>